<keyword evidence="4 11" id="KW-0138">CF(0)</keyword>
<keyword evidence="13" id="KW-0732">Signal</keyword>
<feature type="transmembrane region" description="Helical" evidence="11">
    <location>
        <begin position="265"/>
        <end position="291"/>
    </location>
</feature>
<feature type="transmembrane region" description="Helical" evidence="11">
    <location>
        <begin position="322"/>
        <end position="340"/>
    </location>
</feature>
<evidence type="ECO:0000256" key="13">
    <source>
        <dbReference type="SAM" id="SignalP"/>
    </source>
</evidence>
<feature type="transmembrane region" description="Helical" evidence="11">
    <location>
        <begin position="298"/>
        <end position="316"/>
    </location>
</feature>
<comment type="similarity">
    <text evidence="2 11 12">Belongs to the ATPase A chain family.</text>
</comment>
<comment type="function">
    <text evidence="11 12">Key component of the proton channel; it plays a direct role in the translocation of protons across the membrane.</text>
</comment>
<gene>
    <name evidence="11 14" type="primary">atpB</name>
    <name evidence="14" type="ORF">ACFSVN_13050</name>
</gene>
<dbReference type="PANTHER" id="PTHR42823:SF3">
    <property type="entry name" value="ATP SYNTHASE SUBUNIT A, CHLOROPLASTIC"/>
    <property type="match status" value="1"/>
</dbReference>
<evidence type="ECO:0000256" key="4">
    <source>
        <dbReference type="ARBA" id="ARBA00022547"/>
    </source>
</evidence>
<feature type="signal peptide" evidence="13">
    <location>
        <begin position="1"/>
        <end position="24"/>
    </location>
</feature>
<proteinExistence type="inferred from homology"/>
<comment type="subcellular location">
    <subcellularLocation>
        <location evidence="11 12">Cell membrane</location>
        <topology evidence="11 12">Multi-pass membrane protein</topology>
    </subcellularLocation>
    <subcellularLocation>
        <location evidence="1">Membrane</location>
        <topology evidence="1">Multi-pass membrane protein</topology>
    </subcellularLocation>
</comment>
<dbReference type="RefSeq" id="WP_390303561.1">
    <property type="nucleotide sequence ID" value="NZ_JBHULI010000025.1"/>
</dbReference>
<dbReference type="PANTHER" id="PTHR42823">
    <property type="entry name" value="ATP SYNTHASE SUBUNIT A, CHLOROPLASTIC"/>
    <property type="match status" value="1"/>
</dbReference>
<feature type="transmembrane region" description="Helical" evidence="11">
    <location>
        <begin position="117"/>
        <end position="135"/>
    </location>
</feature>
<keyword evidence="9 11" id="KW-0472">Membrane</keyword>
<dbReference type="Pfam" id="PF00119">
    <property type="entry name" value="ATP-synt_A"/>
    <property type="match status" value="1"/>
</dbReference>
<evidence type="ECO:0000313" key="15">
    <source>
        <dbReference type="Proteomes" id="UP001597460"/>
    </source>
</evidence>
<evidence type="ECO:0000256" key="11">
    <source>
        <dbReference type="HAMAP-Rule" id="MF_01393"/>
    </source>
</evidence>
<evidence type="ECO:0000256" key="2">
    <source>
        <dbReference type="ARBA" id="ARBA00006810"/>
    </source>
</evidence>
<evidence type="ECO:0000256" key="10">
    <source>
        <dbReference type="ARBA" id="ARBA00023310"/>
    </source>
</evidence>
<feature type="transmembrane region" description="Helical" evidence="11">
    <location>
        <begin position="180"/>
        <end position="200"/>
    </location>
</feature>
<dbReference type="PROSITE" id="PS00449">
    <property type="entry name" value="ATPASE_A"/>
    <property type="match status" value="1"/>
</dbReference>
<dbReference type="HAMAP" id="MF_01393">
    <property type="entry name" value="ATP_synth_a_bact"/>
    <property type="match status" value="1"/>
</dbReference>
<feature type="chain" id="PRO_5045655150" description="ATP synthase subunit a" evidence="13">
    <location>
        <begin position="25"/>
        <end position="362"/>
    </location>
</feature>
<keyword evidence="15" id="KW-1185">Reference proteome</keyword>
<evidence type="ECO:0000256" key="12">
    <source>
        <dbReference type="RuleBase" id="RU000483"/>
    </source>
</evidence>
<keyword evidence="10 11" id="KW-0066">ATP synthesis</keyword>
<dbReference type="Gene3D" id="1.20.120.220">
    <property type="entry name" value="ATP synthase, F0 complex, subunit A"/>
    <property type="match status" value="1"/>
</dbReference>
<dbReference type="InterPro" id="IPR023011">
    <property type="entry name" value="ATP_synth_F0_asu_AS"/>
</dbReference>
<protein>
    <recommendedName>
        <fullName evidence="11 12">ATP synthase subunit a</fullName>
    </recommendedName>
    <alternativeName>
        <fullName evidence="11">ATP synthase F0 sector subunit a</fullName>
    </alternativeName>
    <alternativeName>
        <fullName evidence="11">F-ATPase subunit 6</fullName>
    </alternativeName>
</protein>
<organism evidence="14 15">
    <name type="scientific">Gracilimonas halophila</name>
    <dbReference type="NCBI Taxonomy" id="1834464"/>
    <lineage>
        <taxon>Bacteria</taxon>
        <taxon>Pseudomonadati</taxon>
        <taxon>Balneolota</taxon>
        <taxon>Balneolia</taxon>
        <taxon>Balneolales</taxon>
        <taxon>Balneolaceae</taxon>
        <taxon>Gracilimonas</taxon>
    </lineage>
</organism>
<accession>A0ABW5JKT3</accession>
<evidence type="ECO:0000256" key="1">
    <source>
        <dbReference type="ARBA" id="ARBA00004141"/>
    </source>
</evidence>
<evidence type="ECO:0000256" key="5">
    <source>
        <dbReference type="ARBA" id="ARBA00022692"/>
    </source>
</evidence>
<name>A0ABW5JKT3_9BACT</name>
<sequence>MVQTLRRVFLTLLFLSISTSNTFAADSSEQDEAQVLDVMGTVADHDYFKVPGFINGGKIYLPRIFYWESAEGESQLSAYLSTKSVLESGEFVENEEGALVPANGGHIIIDLSITSHLIYFWMGMLLALILTVMAARRYKRGIGRTVEPQGAFHNIFEVLFVFIRDDVARDNIDHHKADRYVPFLFTMFMGISFMNLFGLLPWAATATADLTVTATLAFVTFLITQFSGTKDYWAHIFWFPGVPTWVRVILTPVEILGMFTKPFALAIRLFANMLSGKIMIIAILGLVFIFADLFGAGAAYGVGIFSVSLTVVLYALKVFVALLQAYIFTLLSAVFIGMAAEDHAHAEEGYHTEHIAEEVSAN</sequence>
<feature type="transmembrane region" description="Helical" evidence="11">
    <location>
        <begin position="206"/>
        <end position="224"/>
    </location>
</feature>
<evidence type="ECO:0000256" key="6">
    <source>
        <dbReference type="ARBA" id="ARBA00022781"/>
    </source>
</evidence>
<dbReference type="Proteomes" id="UP001597460">
    <property type="component" value="Unassembled WGS sequence"/>
</dbReference>
<reference evidence="15" key="1">
    <citation type="journal article" date="2019" name="Int. J. Syst. Evol. Microbiol.">
        <title>The Global Catalogue of Microorganisms (GCM) 10K type strain sequencing project: providing services to taxonomists for standard genome sequencing and annotation.</title>
        <authorList>
            <consortium name="The Broad Institute Genomics Platform"/>
            <consortium name="The Broad Institute Genome Sequencing Center for Infectious Disease"/>
            <person name="Wu L."/>
            <person name="Ma J."/>
        </authorList>
    </citation>
    <scope>NUCLEOTIDE SEQUENCE [LARGE SCALE GENOMIC DNA]</scope>
    <source>
        <strain evidence="15">KCTC 52042</strain>
    </source>
</reference>
<evidence type="ECO:0000313" key="14">
    <source>
        <dbReference type="EMBL" id="MFD2533376.1"/>
    </source>
</evidence>
<keyword evidence="8 11" id="KW-0406">Ion transport</keyword>
<dbReference type="PRINTS" id="PR00123">
    <property type="entry name" value="ATPASEA"/>
</dbReference>
<evidence type="ECO:0000256" key="3">
    <source>
        <dbReference type="ARBA" id="ARBA00022448"/>
    </source>
</evidence>
<evidence type="ECO:0000256" key="8">
    <source>
        <dbReference type="ARBA" id="ARBA00023065"/>
    </source>
</evidence>
<dbReference type="NCBIfam" id="TIGR01131">
    <property type="entry name" value="ATP_synt_6_or_A"/>
    <property type="match status" value="1"/>
</dbReference>
<evidence type="ECO:0000256" key="7">
    <source>
        <dbReference type="ARBA" id="ARBA00022989"/>
    </source>
</evidence>
<comment type="caution">
    <text evidence="14">The sequence shown here is derived from an EMBL/GenBank/DDBJ whole genome shotgun (WGS) entry which is preliminary data.</text>
</comment>
<dbReference type="EMBL" id="JBHULI010000025">
    <property type="protein sequence ID" value="MFD2533376.1"/>
    <property type="molecule type" value="Genomic_DNA"/>
</dbReference>
<keyword evidence="11" id="KW-1003">Cell membrane</keyword>
<keyword evidence="7 11" id="KW-1133">Transmembrane helix</keyword>
<dbReference type="SUPFAM" id="SSF81336">
    <property type="entry name" value="F1F0 ATP synthase subunit A"/>
    <property type="match status" value="1"/>
</dbReference>
<evidence type="ECO:0000256" key="9">
    <source>
        <dbReference type="ARBA" id="ARBA00023136"/>
    </source>
</evidence>
<dbReference type="CDD" id="cd00310">
    <property type="entry name" value="ATP-synt_Fo_a_6"/>
    <property type="match status" value="1"/>
</dbReference>
<keyword evidence="5 11" id="KW-0812">Transmembrane</keyword>
<keyword evidence="3 11" id="KW-0813">Transport</keyword>
<dbReference type="InterPro" id="IPR000568">
    <property type="entry name" value="ATP_synth_F0_asu"/>
</dbReference>
<dbReference type="InterPro" id="IPR035908">
    <property type="entry name" value="F0_ATP_A_sf"/>
</dbReference>
<dbReference type="InterPro" id="IPR045082">
    <property type="entry name" value="ATP_syn_F0_a_bact/chloroplast"/>
</dbReference>
<keyword evidence="6 11" id="KW-0375">Hydrogen ion transport</keyword>